<dbReference type="EMBL" id="BAABEY010000022">
    <property type="protein sequence ID" value="GAA4439741.1"/>
    <property type="molecule type" value="Genomic_DNA"/>
</dbReference>
<dbReference type="Pfam" id="PF00403">
    <property type="entry name" value="HMA"/>
    <property type="match status" value="1"/>
</dbReference>
<reference evidence="4" key="1">
    <citation type="journal article" date="2019" name="Int. J. Syst. Evol. Microbiol.">
        <title>The Global Catalogue of Microorganisms (GCM) 10K type strain sequencing project: providing services to taxonomists for standard genome sequencing and annotation.</title>
        <authorList>
            <consortium name="The Broad Institute Genomics Platform"/>
            <consortium name="The Broad Institute Genome Sequencing Center for Infectious Disease"/>
            <person name="Wu L."/>
            <person name="Ma J."/>
        </authorList>
    </citation>
    <scope>NUCLEOTIDE SEQUENCE [LARGE SCALE GENOMIC DNA]</scope>
    <source>
        <strain evidence="4">JCM 31920</strain>
    </source>
</reference>
<keyword evidence="1" id="KW-0732">Signal</keyword>
<accession>A0ABP8LZN7</accession>
<organism evidence="3 4">
    <name type="scientific">Ravibacter arvi</name>
    <dbReference type="NCBI Taxonomy" id="2051041"/>
    <lineage>
        <taxon>Bacteria</taxon>
        <taxon>Pseudomonadati</taxon>
        <taxon>Bacteroidota</taxon>
        <taxon>Cytophagia</taxon>
        <taxon>Cytophagales</taxon>
        <taxon>Spirosomataceae</taxon>
        <taxon>Ravibacter</taxon>
    </lineage>
</organism>
<dbReference type="InterPro" id="IPR006121">
    <property type="entry name" value="HMA_dom"/>
</dbReference>
<dbReference type="RefSeq" id="WP_345028907.1">
    <property type="nucleotide sequence ID" value="NZ_BAABEY010000022.1"/>
</dbReference>
<dbReference type="Proteomes" id="UP001501508">
    <property type="component" value="Unassembled WGS sequence"/>
</dbReference>
<comment type="caution">
    <text evidence="3">The sequence shown here is derived from an EMBL/GenBank/DDBJ whole genome shotgun (WGS) entry which is preliminary data.</text>
</comment>
<protein>
    <recommendedName>
        <fullName evidence="2">HMA domain-containing protein</fullName>
    </recommendedName>
</protein>
<feature type="signal peptide" evidence="1">
    <location>
        <begin position="1"/>
        <end position="23"/>
    </location>
</feature>
<evidence type="ECO:0000259" key="2">
    <source>
        <dbReference type="PROSITE" id="PS50846"/>
    </source>
</evidence>
<name>A0ABP8LZN7_9BACT</name>
<dbReference type="SUPFAM" id="SSF55008">
    <property type="entry name" value="HMA, heavy metal-associated domain"/>
    <property type="match status" value="1"/>
</dbReference>
<dbReference type="PROSITE" id="PS50846">
    <property type="entry name" value="HMA_2"/>
    <property type="match status" value="1"/>
</dbReference>
<sequence>MKQITSLLMAFVLMMGLANFAYSADNDSKEVKIKTSAKCKMCKSRLERNLGLSKGIESANLNLDDKVMTVKYNPKRTSEEKIREVIAKTGYQADEIPAVESAHDKLPKCCRRTAEEHSH</sequence>
<evidence type="ECO:0000313" key="4">
    <source>
        <dbReference type="Proteomes" id="UP001501508"/>
    </source>
</evidence>
<proteinExistence type="predicted"/>
<evidence type="ECO:0000256" key="1">
    <source>
        <dbReference type="SAM" id="SignalP"/>
    </source>
</evidence>
<gene>
    <name evidence="3" type="ORF">GCM10023091_22390</name>
</gene>
<feature type="chain" id="PRO_5045983802" description="HMA domain-containing protein" evidence="1">
    <location>
        <begin position="24"/>
        <end position="119"/>
    </location>
</feature>
<keyword evidence="4" id="KW-1185">Reference proteome</keyword>
<evidence type="ECO:0000313" key="3">
    <source>
        <dbReference type="EMBL" id="GAA4439741.1"/>
    </source>
</evidence>
<dbReference type="InterPro" id="IPR036163">
    <property type="entry name" value="HMA_dom_sf"/>
</dbReference>
<feature type="domain" description="HMA" evidence="2">
    <location>
        <begin position="28"/>
        <end position="94"/>
    </location>
</feature>
<dbReference type="CDD" id="cd00371">
    <property type="entry name" value="HMA"/>
    <property type="match status" value="1"/>
</dbReference>
<dbReference type="Gene3D" id="3.30.70.100">
    <property type="match status" value="1"/>
</dbReference>